<protein>
    <recommendedName>
        <fullName evidence="1">CHK kinase-like domain-containing protein</fullName>
    </recommendedName>
</protein>
<accession>A0A9N9QFP8</accession>
<dbReference type="Gene3D" id="3.90.1200.10">
    <property type="match status" value="1"/>
</dbReference>
<dbReference type="InterPro" id="IPR004119">
    <property type="entry name" value="EcKL"/>
</dbReference>
<reference evidence="2" key="1">
    <citation type="submission" date="2022-01" db="EMBL/GenBank/DDBJ databases">
        <authorList>
            <person name="King R."/>
        </authorList>
    </citation>
    <scope>NUCLEOTIDE SEQUENCE</scope>
</reference>
<dbReference type="InterPro" id="IPR015897">
    <property type="entry name" value="CHK_kinase-like"/>
</dbReference>
<name>A0A9N9QFP8_9CUCU</name>
<dbReference type="SUPFAM" id="SSF56112">
    <property type="entry name" value="Protein kinase-like (PK-like)"/>
    <property type="match status" value="1"/>
</dbReference>
<sequence>MEEDLYVIQNLHGLIRPHLPCDQSRILAVKYSKFGTDDYGLRILKVLVELVNTTTGEDWILEALAKVLPRHCPDLVKARFAREIGVHTSIQNTIDLFLREKGDKADFFACSFGGRLNLNGNKEIDNNAVLVLEDCEASVCGSSIYTLMDTKIGFNLETTQAILKSLAKFHTSTIALKLQNPEEFNTKILSNLPQIDEQQRFSIEIIENVRESWSTFCHGNLQIKNILIRNAEIKFINFQECQYNSPLTDVLYFLFSSVQLEVLHQHLDNLIELYFTNFHLFLRQFNNDNNSNFSRHSFNQELKTTASKYQLFYKTLNVELGKEFDKLINK</sequence>
<dbReference type="Proteomes" id="UP001152799">
    <property type="component" value="Chromosome 12"/>
</dbReference>
<gene>
    <name evidence="2" type="ORF">CEUTPL_LOCUS3516</name>
</gene>
<dbReference type="SMART" id="SM00587">
    <property type="entry name" value="CHK"/>
    <property type="match status" value="1"/>
</dbReference>
<evidence type="ECO:0000313" key="2">
    <source>
        <dbReference type="EMBL" id="CAG9762844.1"/>
    </source>
</evidence>
<evidence type="ECO:0000259" key="1">
    <source>
        <dbReference type="SMART" id="SM00587"/>
    </source>
</evidence>
<dbReference type="InterPro" id="IPR011009">
    <property type="entry name" value="Kinase-like_dom_sf"/>
</dbReference>
<feature type="domain" description="CHK kinase-like" evidence="1">
    <location>
        <begin position="130"/>
        <end position="284"/>
    </location>
</feature>
<dbReference type="EMBL" id="OU892288">
    <property type="protein sequence ID" value="CAG9762844.1"/>
    <property type="molecule type" value="Genomic_DNA"/>
</dbReference>
<dbReference type="PANTHER" id="PTHR11012:SF55">
    <property type="entry name" value="BHLH DOMAIN-CONTAINING PROTEIN"/>
    <property type="match status" value="1"/>
</dbReference>
<organism evidence="2 3">
    <name type="scientific">Ceutorhynchus assimilis</name>
    <name type="common">cabbage seed weevil</name>
    <dbReference type="NCBI Taxonomy" id="467358"/>
    <lineage>
        <taxon>Eukaryota</taxon>
        <taxon>Metazoa</taxon>
        <taxon>Ecdysozoa</taxon>
        <taxon>Arthropoda</taxon>
        <taxon>Hexapoda</taxon>
        <taxon>Insecta</taxon>
        <taxon>Pterygota</taxon>
        <taxon>Neoptera</taxon>
        <taxon>Endopterygota</taxon>
        <taxon>Coleoptera</taxon>
        <taxon>Polyphaga</taxon>
        <taxon>Cucujiformia</taxon>
        <taxon>Curculionidae</taxon>
        <taxon>Ceutorhynchinae</taxon>
        <taxon>Ceutorhynchus</taxon>
    </lineage>
</organism>
<proteinExistence type="predicted"/>
<dbReference type="AlphaFoldDB" id="A0A9N9QFP8"/>
<dbReference type="OrthoDB" id="190089at2759"/>
<dbReference type="Pfam" id="PF02958">
    <property type="entry name" value="EcKL"/>
    <property type="match status" value="2"/>
</dbReference>
<keyword evidence="3" id="KW-1185">Reference proteome</keyword>
<evidence type="ECO:0000313" key="3">
    <source>
        <dbReference type="Proteomes" id="UP001152799"/>
    </source>
</evidence>
<dbReference type="PANTHER" id="PTHR11012">
    <property type="entry name" value="PROTEIN KINASE-LIKE DOMAIN-CONTAINING"/>
    <property type="match status" value="1"/>
</dbReference>